<evidence type="ECO:0008006" key="4">
    <source>
        <dbReference type="Google" id="ProtNLM"/>
    </source>
</evidence>
<proteinExistence type="predicted"/>
<dbReference type="Gene3D" id="2.170.130.10">
    <property type="entry name" value="TonB-dependent receptor, plug domain"/>
    <property type="match status" value="1"/>
</dbReference>
<feature type="chain" id="PRO_5043016300" description="TonB-dependent receptor plug domain-containing protein" evidence="1">
    <location>
        <begin position="21"/>
        <end position="223"/>
    </location>
</feature>
<sequence length="223" mass="24739">MKKHMFIVLILLAAIQSVPAQDIFQQKLYAPELVLKYRDEAGLSSDQVEKIKTLYNGVLTGYNNKKWDLDAAMVKLEQLIAVPNVDTKAANAQLEKCLALETEIKKMRLSMLISIKNLLTPSQQSKLDAHKDEPIPESAITTSLNDNQRVVVRVRPGPEAGSTKPLYVIVRGDTRKTADDMPADINPDDIESIEVLKGESATSVYGKWGENGVIIVKLKKKTP</sequence>
<dbReference type="AlphaFoldDB" id="A0AAP2D804"/>
<feature type="signal peptide" evidence="1">
    <location>
        <begin position="1"/>
        <end position="20"/>
    </location>
</feature>
<dbReference type="RefSeq" id="WP_254090057.1">
    <property type="nucleotide sequence ID" value="NZ_JAHESC010000011.1"/>
</dbReference>
<dbReference type="Gene3D" id="1.20.120.1490">
    <property type="match status" value="1"/>
</dbReference>
<dbReference type="InterPro" id="IPR037066">
    <property type="entry name" value="Plug_dom_sf"/>
</dbReference>
<evidence type="ECO:0000313" key="3">
    <source>
        <dbReference type="Proteomes" id="UP001319180"/>
    </source>
</evidence>
<dbReference type="Proteomes" id="UP001319180">
    <property type="component" value="Unassembled WGS sequence"/>
</dbReference>
<comment type="caution">
    <text evidence="2">The sequence shown here is derived from an EMBL/GenBank/DDBJ whole genome shotgun (WGS) entry which is preliminary data.</text>
</comment>
<dbReference type="EMBL" id="JAHESC010000011">
    <property type="protein sequence ID" value="MBT1686819.1"/>
    <property type="molecule type" value="Genomic_DNA"/>
</dbReference>
<evidence type="ECO:0000313" key="2">
    <source>
        <dbReference type="EMBL" id="MBT1686819.1"/>
    </source>
</evidence>
<keyword evidence="1" id="KW-0732">Signal</keyword>
<keyword evidence="3" id="KW-1185">Reference proteome</keyword>
<protein>
    <recommendedName>
        <fullName evidence="4">TonB-dependent receptor plug domain-containing protein</fullName>
    </recommendedName>
</protein>
<gene>
    <name evidence="2" type="ORF">KK078_09635</name>
</gene>
<evidence type="ECO:0000256" key="1">
    <source>
        <dbReference type="SAM" id="SignalP"/>
    </source>
</evidence>
<name>A0AAP2D804_9BACT</name>
<reference evidence="2 3" key="1">
    <citation type="submission" date="2021-05" db="EMBL/GenBank/DDBJ databases">
        <title>A Polyphasic approach of four new species of the genus Ohtaekwangia: Ohtaekwangia histidinii sp. nov., Ohtaekwangia cretensis sp. nov., Ohtaekwangia indiensis sp. nov., Ohtaekwangia reichenbachii sp. nov. from diverse environment.</title>
        <authorList>
            <person name="Octaviana S."/>
        </authorList>
    </citation>
    <scope>NUCLEOTIDE SEQUENCE [LARGE SCALE GENOMIC DNA]</scope>
    <source>
        <strain evidence="2 3">PWU37</strain>
    </source>
</reference>
<accession>A0AAP2D804</accession>
<organism evidence="2 3">
    <name type="scientific">Dawidia soli</name>
    <dbReference type="NCBI Taxonomy" id="2782352"/>
    <lineage>
        <taxon>Bacteria</taxon>
        <taxon>Pseudomonadati</taxon>
        <taxon>Bacteroidota</taxon>
        <taxon>Cytophagia</taxon>
        <taxon>Cytophagales</taxon>
        <taxon>Chryseotaleaceae</taxon>
        <taxon>Dawidia</taxon>
    </lineage>
</organism>
<dbReference type="SUPFAM" id="SSF56935">
    <property type="entry name" value="Porins"/>
    <property type="match status" value="1"/>
</dbReference>